<feature type="compositionally biased region" description="Basic and acidic residues" evidence="1">
    <location>
        <begin position="211"/>
        <end position="225"/>
    </location>
</feature>
<feature type="compositionally biased region" description="Acidic residues" evidence="1">
    <location>
        <begin position="166"/>
        <end position="178"/>
    </location>
</feature>
<feature type="compositionally biased region" description="Basic and acidic residues" evidence="1">
    <location>
        <begin position="354"/>
        <end position="364"/>
    </location>
</feature>
<feature type="region of interest" description="Disordered" evidence="1">
    <location>
        <begin position="337"/>
        <end position="380"/>
    </location>
</feature>
<reference evidence="3" key="2">
    <citation type="submission" date="2023-05" db="EMBL/GenBank/DDBJ databases">
        <authorList>
            <consortium name="Lawrence Berkeley National Laboratory"/>
            <person name="Steindorff A."/>
            <person name="Hensen N."/>
            <person name="Bonometti L."/>
            <person name="Westerberg I."/>
            <person name="Brannstrom I.O."/>
            <person name="Guillou S."/>
            <person name="Cros-Aarteil S."/>
            <person name="Calhoun S."/>
            <person name="Haridas S."/>
            <person name="Kuo A."/>
            <person name="Mondo S."/>
            <person name="Pangilinan J."/>
            <person name="Riley R."/>
            <person name="Labutti K."/>
            <person name="Andreopoulos B."/>
            <person name="Lipzen A."/>
            <person name="Chen C."/>
            <person name="Yanf M."/>
            <person name="Daum C."/>
            <person name="Ng V."/>
            <person name="Clum A."/>
            <person name="Ohm R."/>
            <person name="Martin F."/>
            <person name="Silar P."/>
            <person name="Natvig D."/>
            <person name="Lalanne C."/>
            <person name="Gautier V."/>
            <person name="Ament-Velasquez S.L."/>
            <person name="Kruys A."/>
            <person name="Hutchinson M.I."/>
            <person name="Powell A.J."/>
            <person name="Barry K."/>
            <person name="Miller A.N."/>
            <person name="Grigoriev I.V."/>
            <person name="Debuchy R."/>
            <person name="Gladieux P."/>
            <person name="Thoren M.H."/>
            <person name="Johannesson H."/>
        </authorList>
    </citation>
    <scope>NUCLEOTIDE SEQUENCE</scope>
    <source>
        <strain evidence="3">PSN309</strain>
    </source>
</reference>
<feature type="region of interest" description="Disordered" evidence="1">
    <location>
        <begin position="1"/>
        <end position="324"/>
    </location>
</feature>
<feature type="compositionally biased region" description="Low complexity" evidence="1">
    <location>
        <begin position="113"/>
        <end position="124"/>
    </location>
</feature>
<dbReference type="EMBL" id="MU864355">
    <property type="protein sequence ID" value="KAK4192277.1"/>
    <property type="molecule type" value="Genomic_DNA"/>
</dbReference>
<feature type="compositionally biased region" description="Low complexity" evidence="1">
    <location>
        <begin position="365"/>
        <end position="380"/>
    </location>
</feature>
<accession>A0AAN7AN67</accession>
<dbReference type="AlphaFoldDB" id="A0AAN7AN67"/>
<gene>
    <name evidence="3" type="ORF">QBC35DRAFT_245381</name>
</gene>
<protein>
    <submittedName>
        <fullName evidence="3">SprT-like family-domain-containing protein</fullName>
    </submittedName>
</protein>
<dbReference type="InterPro" id="IPR036910">
    <property type="entry name" value="HMG_box_dom_sf"/>
</dbReference>
<name>A0AAN7AN67_9PEZI</name>
<evidence type="ECO:0000259" key="2">
    <source>
        <dbReference type="SMART" id="SM00731"/>
    </source>
</evidence>
<feature type="compositionally biased region" description="Basic and acidic residues" evidence="1">
    <location>
        <begin position="239"/>
        <end position="260"/>
    </location>
</feature>
<dbReference type="Gene3D" id="1.10.30.10">
    <property type="entry name" value="High mobility group box domain"/>
    <property type="match status" value="1"/>
</dbReference>
<feature type="compositionally biased region" description="Basic and acidic residues" evidence="1">
    <location>
        <begin position="85"/>
        <end position="110"/>
    </location>
</feature>
<dbReference type="PANTHER" id="PTHR23099">
    <property type="entry name" value="TRANSCRIPTIONAL REGULATOR"/>
    <property type="match status" value="1"/>
</dbReference>
<evidence type="ECO:0000313" key="4">
    <source>
        <dbReference type="Proteomes" id="UP001302126"/>
    </source>
</evidence>
<feature type="compositionally biased region" description="Basic and acidic residues" evidence="1">
    <location>
        <begin position="36"/>
        <end position="51"/>
    </location>
</feature>
<dbReference type="Pfam" id="PF17283">
    <property type="entry name" value="Zn_ribbon_SprT"/>
    <property type="match status" value="1"/>
</dbReference>
<dbReference type="Proteomes" id="UP001302126">
    <property type="component" value="Unassembled WGS sequence"/>
</dbReference>
<dbReference type="SUPFAM" id="SSF47095">
    <property type="entry name" value="HMG-box"/>
    <property type="match status" value="1"/>
</dbReference>
<proteinExistence type="predicted"/>
<sequence>MARLAGKARPVLHWSSDEDDDDDSEFPDVLSLIRTQKKDQADEKESQERTAKPAKAPAVRVRKLAPVADSNALLRAWTPESGVENEARKPTSRSRKEEEEPRRPRVELRTRKTQSTVVTPSSPSDQDEDFLSAREEVTIIEEVSIMDDTFHSCASEDSEFGGTICSEDEEDDDDDYLEDSPPPRSSVKLRAQIKEPQALPEAGKKGAIVETTRKPPRKVETDSTKKTKPRPSTSSITQEKSKQPPRKDLAYDFSKLRLDGTKLLPARKPSSSTPELQDFMSSDDDDGENTPVSSTPPKEPQGGLVSPKKLPRIPSTPHRPSTDMFWSRDFVDDWNDQHSPKKQLFPDAVKSAKRNKDGQPEKTEITTTTKKTPAKKSTAAAQEREAKKVFSQTKTQIATSFLAELDQVITNNQLATLTAPTDGIQIIWSKTLNTTAGRANWKCQTTTTTDGIEKKKKHFASIELSDKVIDDELRLLNVVAHEFCHLANYMITGLTTNPHGKEFKEWGAKCEKHFGKTRGIVVTTKHTYEIDFKYVWSCVECLTEYKRHSKSIDPLRHKCGRCKGTLNQVKPVPRKSPEADGGDGVTAKKPSEYQVFMKEQMRLIKAETPKTPQKDIMKIVAGRWALHKEKNAAGKATLVEDVTKVMKRMDVKGDRKIEIVDLT</sequence>
<dbReference type="Pfam" id="PF10263">
    <property type="entry name" value="SprT-like"/>
    <property type="match status" value="1"/>
</dbReference>
<comment type="caution">
    <text evidence="3">The sequence shown here is derived from an EMBL/GenBank/DDBJ whole genome shotgun (WGS) entry which is preliminary data.</text>
</comment>
<evidence type="ECO:0000256" key="1">
    <source>
        <dbReference type="SAM" id="MobiDB-lite"/>
    </source>
</evidence>
<feature type="compositionally biased region" description="Acidic residues" evidence="1">
    <location>
        <begin position="17"/>
        <end position="26"/>
    </location>
</feature>
<dbReference type="GO" id="GO:0006950">
    <property type="term" value="P:response to stress"/>
    <property type="evidence" value="ECO:0007669"/>
    <property type="project" value="UniProtKB-ARBA"/>
</dbReference>
<keyword evidence="4" id="KW-1185">Reference proteome</keyword>
<dbReference type="InterPro" id="IPR035240">
    <property type="entry name" value="SprT_Zn_ribbon"/>
</dbReference>
<feature type="domain" description="SprT-like" evidence="2">
    <location>
        <begin position="403"/>
        <end position="569"/>
    </location>
</feature>
<dbReference type="GO" id="GO:0005634">
    <property type="term" value="C:nucleus"/>
    <property type="evidence" value="ECO:0007669"/>
    <property type="project" value="TreeGrafter"/>
</dbReference>
<dbReference type="SMART" id="SM00731">
    <property type="entry name" value="SprT"/>
    <property type="match status" value="1"/>
</dbReference>
<evidence type="ECO:0000313" key="3">
    <source>
        <dbReference type="EMBL" id="KAK4192277.1"/>
    </source>
</evidence>
<dbReference type="CDD" id="cd00084">
    <property type="entry name" value="HMG-box_SF"/>
    <property type="match status" value="1"/>
</dbReference>
<reference evidence="3" key="1">
    <citation type="journal article" date="2023" name="Mol. Phylogenet. Evol.">
        <title>Genome-scale phylogeny and comparative genomics of the fungal order Sordariales.</title>
        <authorList>
            <person name="Hensen N."/>
            <person name="Bonometti L."/>
            <person name="Westerberg I."/>
            <person name="Brannstrom I.O."/>
            <person name="Guillou S."/>
            <person name="Cros-Aarteil S."/>
            <person name="Calhoun S."/>
            <person name="Haridas S."/>
            <person name="Kuo A."/>
            <person name="Mondo S."/>
            <person name="Pangilinan J."/>
            <person name="Riley R."/>
            <person name="LaButti K."/>
            <person name="Andreopoulos B."/>
            <person name="Lipzen A."/>
            <person name="Chen C."/>
            <person name="Yan M."/>
            <person name="Daum C."/>
            <person name="Ng V."/>
            <person name="Clum A."/>
            <person name="Steindorff A."/>
            <person name="Ohm R.A."/>
            <person name="Martin F."/>
            <person name="Silar P."/>
            <person name="Natvig D.O."/>
            <person name="Lalanne C."/>
            <person name="Gautier V."/>
            <person name="Ament-Velasquez S.L."/>
            <person name="Kruys A."/>
            <person name="Hutchinson M.I."/>
            <person name="Powell A.J."/>
            <person name="Barry K."/>
            <person name="Miller A.N."/>
            <person name="Grigoriev I.V."/>
            <person name="Debuchy R."/>
            <person name="Gladieux P."/>
            <person name="Hiltunen Thoren M."/>
            <person name="Johannesson H."/>
        </authorList>
    </citation>
    <scope>NUCLEOTIDE SEQUENCE</scope>
    <source>
        <strain evidence="3">PSN309</strain>
    </source>
</reference>
<organism evidence="3 4">
    <name type="scientific">Podospora australis</name>
    <dbReference type="NCBI Taxonomy" id="1536484"/>
    <lineage>
        <taxon>Eukaryota</taxon>
        <taxon>Fungi</taxon>
        <taxon>Dikarya</taxon>
        <taxon>Ascomycota</taxon>
        <taxon>Pezizomycotina</taxon>
        <taxon>Sordariomycetes</taxon>
        <taxon>Sordariomycetidae</taxon>
        <taxon>Sordariales</taxon>
        <taxon>Podosporaceae</taxon>
        <taxon>Podospora</taxon>
    </lineage>
</organism>
<dbReference type="PANTHER" id="PTHR23099:SF0">
    <property type="entry name" value="GERM CELL NUCLEAR ACIDIC PROTEIN"/>
    <property type="match status" value="1"/>
</dbReference>
<dbReference type="InterPro" id="IPR006640">
    <property type="entry name" value="SprT-like_domain"/>
</dbReference>